<evidence type="ECO:0000313" key="4">
    <source>
        <dbReference type="Proteomes" id="UP001521184"/>
    </source>
</evidence>
<reference evidence="3 4" key="1">
    <citation type="journal article" date="2023" name="Plant Dis.">
        <title>First Report of Diplodia intermedia Causing Canker and Dieback Diseases on Apple Trees in Canada.</title>
        <authorList>
            <person name="Ellouze W."/>
            <person name="Ilyukhin E."/>
            <person name="Sulman M."/>
            <person name="Ali S."/>
        </authorList>
    </citation>
    <scope>NUCLEOTIDE SEQUENCE [LARGE SCALE GENOMIC DNA]</scope>
    <source>
        <strain evidence="3 4">M45-28</strain>
    </source>
</reference>
<protein>
    <recommendedName>
        <fullName evidence="2">FMN-dependent dehydrogenase domain-containing protein</fullName>
    </recommendedName>
</protein>
<proteinExistence type="predicted"/>
<dbReference type="InterPro" id="IPR000262">
    <property type="entry name" value="FMN-dep_DH"/>
</dbReference>
<evidence type="ECO:0000313" key="3">
    <source>
        <dbReference type="EMBL" id="KAL1639388.1"/>
    </source>
</evidence>
<evidence type="ECO:0000259" key="2">
    <source>
        <dbReference type="Pfam" id="PF01070"/>
    </source>
</evidence>
<dbReference type="Pfam" id="PF01070">
    <property type="entry name" value="FMN_dh"/>
    <property type="match status" value="1"/>
</dbReference>
<dbReference type="InterPro" id="IPR013785">
    <property type="entry name" value="Aldolase_TIM"/>
</dbReference>
<dbReference type="EMBL" id="JAKEKT020000064">
    <property type="protein sequence ID" value="KAL1639388.1"/>
    <property type="molecule type" value="Genomic_DNA"/>
</dbReference>
<comment type="caution">
    <text evidence="3">The sequence shown here is derived from an EMBL/GenBank/DDBJ whole genome shotgun (WGS) entry which is preliminary data.</text>
</comment>
<keyword evidence="4" id="KW-1185">Reference proteome</keyword>
<name>A0ABR3TIQ1_9PEZI</name>
<organism evidence="3 4">
    <name type="scientific">Diplodia intermedia</name>
    <dbReference type="NCBI Taxonomy" id="856260"/>
    <lineage>
        <taxon>Eukaryota</taxon>
        <taxon>Fungi</taxon>
        <taxon>Dikarya</taxon>
        <taxon>Ascomycota</taxon>
        <taxon>Pezizomycotina</taxon>
        <taxon>Dothideomycetes</taxon>
        <taxon>Dothideomycetes incertae sedis</taxon>
        <taxon>Botryosphaeriales</taxon>
        <taxon>Botryosphaeriaceae</taxon>
        <taxon>Diplodia</taxon>
    </lineage>
</organism>
<dbReference type="PANTHER" id="PTHR10578">
    <property type="entry name" value="S -2-HYDROXY-ACID OXIDASE-RELATED"/>
    <property type="match status" value="1"/>
</dbReference>
<dbReference type="PANTHER" id="PTHR10578:SF149">
    <property type="entry name" value="2-HYDROXYACID OXIDASE 2"/>
    <property type="match status" value="1"/>
</dbReference>
<dbReference type="Gene3D" id="3.20.20.70">
    <property type="entry name" value="Aldolase class I"/>
    <property type="match status" value="1"/>
</dbReference>
<accession>A0ABR3TIQ1</accession>
<dbReference type="SUPFAM" id="SSF51395">
    <property type="entry name" value="FMN-linked oxidoreductases"/>
    <property type="match status" value="1"/>
</dbReference>
<feature type="domain" description="FMN-dependent dehydrogenase" evidence="2">
    <location>
        <begin position="29"/>
        <end position="83"/>
    </location>
</feature>
<comment type="cofactor">
    <cofactor evidence="1">
        <name>FMN</name>
        <dbReference type="ChEBI" id="CHEBI:58210"/>
    </cofactor>
</comment>
<sequence>MANRPQPLDSKVLTISDLKAEADKKLPRTISGRTAEYFNHGADDMTTLYDNEAAYARYKLRPRILRNVGAIDTSTTIFGVKAST</sequence>
<dbReference type="Proteomes" id="UP001521184">
    <property type="component" value="Unassembled WGS sequence"/>
</dbReference>
<gene>
    <name evidence="3" type="ORF">SLS58_007969</name>
</gene>
<evidence type="ECO:0000256" key="1">
    <source>
        <dbReference type="ARBA" id="ARBA00001917"/>
    </source>
</evidence>